<accession>A0A2P2INP9</accession>
<dbReference type="GO" id="GO:0008171">
    <property type="term" value="F:O-methyltransferase activity"/>
    <property type="evidence" value="ECO:0007669"/>
    <property type="project" value="InterPro"/>
</dbReference>
<dbReference type="SUPFAM" id="SSF46785">
    <property type="entry name" value="Winged helix' DNA-binding domain"/>
    <property type="match status" value="1"/>
</dbReference>
<dbReference type="InterPro" id="IPR012967">
    <property type="entry name" value="COMT_dimerisation"/>
</dbReference>
<dbReference type="Pfam" id="PF00891">
    <property type="entry name" value="Methyltransf_2"/>
    <property type="match status" value="1"/>
</dbReference>
<proteinExistence type="predicted"/>
<dbReference type="PANTHER" id="PTHR11746">
    <property type="entry name" value="O-METHYLTRANSFERASE"/>
    <property type="match status" value="1"/>
</dbReference>
<dbReference type="Gene3D" id="3.40.50.150">
    <property type="entry name" value="Vaccinia Virus protein VP39"/>
    <property type="match status" value="1"/>
</dbReference>
<dbReference type="AlphaFoldDB" id="A0A2P2INP9"/>
<dbReference type="InterPro" id="IPR036390">
    <property type="entry name" value="WH_DNA-bd_sf"/>
</dbReference>
<dbReference type="Pfam" id="PF08100">
    <property type="entry name" value="Dimerisation"/>
    <property type="match status" value="1"/>
</dbReference>
<dbReference type="SUPFAM" id="SSF53335">
    <property type="entry name" value="S-adenosyl-L-methionine-dependent methyltransferases"/>
    <property type="match status" value="1"/>
</dbReference>
<evidence type="ECO:0000256" key="2">
    <source>
        <dbReference type="ARBA" id="ARBA00022679"/>
    </source>
</evidence>
<reference evidence="6" key="1">
    <citation type="submission" date="2018-02" db="EMBL/GenBank/DDBJ databases">
        <title>Rhizophora mucronata_Transcriptome.</title>
        <authorList>
            <person name="Meera S.P."/>
            <person name="Sreeshan A."/>
            <person name="Augustine A."/>
        </authorList>
    </citation>
    <scope>NUCLEOTIDE SEQUENCE</scope>
    <source>
        <tissue evidence="6">Leaf</tissue>
    </source>
</reference>
<evidence type="ECO:0000256" key="3">
    <source>
        <dbReference type="ARBA" id="ARBA00022691"/>
    </source>
</evidence>
<dbReference type="InterPro" id="IPR029063">
    <property type="entry name" value="SAM-dependent_MTases_sf"/>
</dbReference>
<dbReference type="InterPro" id="IPR001077">
    <property type="entry name" value="COMT_C"/>
</dbReference>
<dbReference type="EMBL" id="GGEC01002359">
    <property type="protein sequence ID" value="MBW82842.1"/>
    <property type="molecule type" value="Transcribed_RNA"/>
</dbReference>
<dbReference type="GO" id="GO:0009717">
    <property type="term" value="P:isoflavonoid biosynthetic process"/>
    <property type="evidence" value="ECO:0007669"/>
    <property type="project" value="UniProtKB-ARBA"/>
</dbReference>
<keyword evidence="3" id="KW-0949">S-adenosyl-L-methionine</keyword>
<dbReference type="InterPro" id="IPR036388">
    <property type="entry name" value="WH-like_DNA-bd_sf"/>
</dbReference>
<dbReference type="Gene3D" id="1.10.10.10">
    <property type="entry name" value="Winged helix-like DNA-binding domain superfamily/Winged helix DNA-binding domain"/>
    <property type="match status" value="1"/>
</dbReference>
<evidence type="ECO:0000259" key="5">
    <source>
        <dbReference type="Pfam" id="PF08100"/>
    </source>
</evidence>
<organism evidence="6">
    <name type="scientific">Rhizophora mucronata</name>
    <name type="common">Asiatic mangrove</name>
    <dbReference type="NCBI Taxonomy" id="61149"/>
    <lineage>
        <taxon>Eukaryota</taxon>
        <taxon>Viridiplantae</taxon>
        <taxon>Streptophyta</taxon>
        <taxon>Embryophyta</taxon>
        <taxon>Tracheophyta</taxon>
        <taxon>Spermatophyta</taxon>
        <taxon>Magnoliopsida</taxon>
        <taxon>eudicotyledons</taxon>
        <taxon>Gunneridae</taxon>
        <taxon>Pentapetalae</taxon>
        <taxon>rosids</taxon>
        <taxon>fabids</taxon>
        <taxon>Malpighiales</taxon>
        <taxon>Rhizophoraceae</taxon>
        <taxon>Rhizophora</taxon>
    </lineage>
</organism>
<keyword evidence="2 6" id="KW-0808">Transferase</keyword>
<dbReference type="GO" id="GO:0008757">
    <property type="term" value="F:S-adenosylmethionine-dependent methyltransferase activity"/>
    <property type="evidence" value="ECO:0007669"/>
    <property type="project" value="UniProtKB-ARBA"/>
</dbReference>
<evidence type="ECO:0000256" key="1">
    <source>
        <dbReference type="ARBA" id="ARBA00022603"/>
    </source>
</evidence>
<feature type="domain" description="O-methyltransferase dimerisation" evidence="5">
    <location>
        <begin position="17"/>
        <end position="104"/>
    </location>
</feature>
<name>A0A2P2INP9_RHIMU</name>
<keyword evidence="1 6" id="KW-0489">Methyltransferase</keyword>
<dbReference type="GO" id="GO:0046983">
    <property type="term" value="F:protein dimerization activity"/>
    <property type="evidence" value="ECO:0007669"/>
    <property type="project" value="InterPro"/>
</dbReference>
<dbReference type="GO" id="GO:0032259">
    <property type="term" value="P:methylation"/>
    <property type="evidence" value="ECO:0007669"/>
    <property type="project" value="UniProtKB-KW"/>
</dbReference>
<protein>
    <submittedName>
        <fullName evidence="6">Trans-resveratrol di-O-methyltransferase-like</fullName>
    </submittedName>
</protein>
<sequence length="255" mass="28232">MEEKSISELLRAKAHVWNHTLKFINSMSLKCAVELGIPDIIHSHGQPMTLSQLVMALQINPSRASNVRRLMRILVHSGFFTLQKLVGDEEGYALTEASRLLLKDSPFNESSFVLMILDHVVLKPWELVSTWLKNDAVGTFTTPFDVAHGETVWNFAAHEPRFNVLFNEAMASDGPLVSCVLRTKCREVFEGLSSLVDVGGGTGNLAKSLAETFPNLKCTVLDLPHVVAVTCKAATTCIILEGTCLSQFLLQKQFY</sequence>
<dbReference type="EMBL" id="GGEC01002358">
    <property type="protein sequence ID" value="MBW82841.1"/>
    <property type="molecule type" value="Transcribed_RNA"/>
</dbReference>
<feature type="domain" description="O-methyltransferase C-terminal" evidence="4">
    <location>
        <begin position="142"/>
        <end position="230"/>
    </location>
</feature>
<dbReference type="PROSITE" id="PS51683">
    <property type="entry name" value="SAM_OMT_II"/>
    <property type="match status" value="1"/>
</dbReference>
<evidence type="ECO:0000313" key="6">
    <source>
        <dbReference type="EMBL" id="MBW82842.1"/>
    </source>
</evidence>
<dbReference type="InterPro" id="IPR016461">
    <property type="entry name" value="COMT-like"/>
</dbReference>
<evidence type="ECO:0000259" key="4">
    <source>
        <dbReference type="Pfam" id="PF00891"/>
    </source>
</evidence>
<dbReference type="FunFam" id="1.10.10.10:FF:000213">
    <property type="entry name" value="Coniferyl alcohol 9-O-methyltransferase"/>
    <property type="match status" value="1"/>
</dbReference>